<protein>
    <submittedName>
        <fullName evidence="1">Uncharacterized protein</fullName>
    </submittedName>
</protein>
<name>A0AB34H3T1_ESCRO</name>
<evidence type="ECO:0000313" key="1">
    <source>
        <dbReference type="EMBL" id="KAJ8785560.1"/>
    </source>
</evidence>
<accession>A0AB34H3T1</accession>
<proteinExistence type="predicted"/>
<gene>
    <name evidence="1" type="ORF">J1605_007157</name>
</gene>
<keyword evidence="2" id="KW-1185">Reference proteome</keyword>
<comment type="caution">
    <text evidence="1">The sequence shown here is derived from an EMBL/GenBank/DDBJ whole genome shotgun (WGS) entry which is preliminary data.</text>
</comment>
<dbReference type="AlphaFoldDB" id="A0AB34H3T1"/>
<evidence type="ECO:0000313" key="2">
    <source>
        <dbReference type="Proteomes" id="UP001159641"/>
    </source>
</evidence>
<sequence length="85" mass="9343">MDCSPDVNAVYNYGRSSGSHDSCLIPTSIKWGDVDVEFPCVFEKAEVYLKVKSSSLPLLLIPHVHAMGVNHEKPESSLKIARNAI</sequence>
<reference evidence="1 2" key="1">
    <citation type="submission" date="2022-11" db="EMBL/GenBank/DDBJ databases">
        <title>Whole genome sequence of Eschrichtius robustus ER-17-0199.</title>
        <authorList>
            <person name="Bruniche-Olsen A."/>
            <person name="Black A.N."/>
            <person name="Fields C.J."/>
            <person name="Walden K."/>
            <person name="Dewoody J.A."/>
        </authorList>
    </citation>
    <scope>NUCLEOTIDE SEQUENCE [LARGE SCALE GENOMIC DNA]</scope>
    <source>
        <strain evidence="1">ER-17-0199</strain>
        <tissue evidence="1">Blubber</tissue>
    </source>
</reference>
<organism evidence="1 2">
    <name type="scientific">Eschrichtius robustus</name>
    <name type="common">California gray whale</name>
    <name type="synonym">Eschrichtius gibbosus</name>
    <dbReference type="NCBI Taxonomy" id="9764"/>
    <lineage>
        <taxon>Eukaryota</taxon>
        <taxon>Metazoa</taxon>
        <taxon>Chordata</taxon>
        <taxon>Craniata</taxon>
        <taxon>Vertebrata</taxon>
        <taxon>Euteleostomi</taxon>
        <taxon>Mammalia</taxon>
        <taxon>Eutheria</taxon>
        <taxon>Laurasiatheria</taxon>
        <taxon>Artiodactyla</taxon>
        <taxon>Whippomorpha</taxon>
        <taxon>Cetacea</taxon>
        <taxon>Mysticeti</taxon>
        <taxon>Eschrichtiidae</taxon>
        <taxon>Eschrichtius</taxon>
    </lineage>
</organism>
<dbReference type="Proteomes" id="UP001159641">
    <property type="component" value="Unassembled WGS sequence"/>
</dbReference>
<dbReference type="EMBL" id="JAIQCJ010002014">
    <property type="protein sequence ID" value="KAJ8785560.1"/>
    <property type="molecule type" value="Genomic_DNA"/>
</dbReference>